<dbReference type="GeneID" id="55600692"/>
<dbReference type="EMBL" id="KX227757">
    <property type="protein sequence ID" value="ANT40170.1"/>
    <property type="molecule type" value="Genomic_DNA"/>
</dbReference>
<accession>A0A1B1P7U1</accession>
<evidence type="ECO:0000313" key="1">
    <source>
        <dbReference type="EMBL" id="ANT40170.1"/>
    </source>
</evidence>
<proteinExistence type="predicted"/>
<dbReference type="Proteomes" id="UP000224426">
    <property type="component" value="Segment"/>
</dbReference>
<evidence type="ECO:0000313" key="2">
    <source>
        <dbReference type="Proteomes" id="UP000224426"/>
    </source>
</evidence>
<dbReference type="KEGG" id="vg:55600692"/>
<sequence length="73" mass="8925">MTESTKELNEILRKYNVSAEEVIEMLTLCLERKVSEDPKETVEEYGEEEFERLFKLHIDLNKLDWKYNFPYYN</sequence>
<keyword evidence="2" id="KW-1185">Reference proteome</keyword>
<reference evidence="2" key="1">
    <citation type="submission" date="2016-05" db="EMBL/GenBank/DDBJ databases">
        <authorList>
            <person name="Geng P."/>
            <person name="Yuan Z."/>
            <person name="Hu X."/>
        </authorList>
    </citation>
    <scope>NUCLEOTIDE SEQUENCE [LARGE SCALE GENOMIC DNA]</scope>
</reference>
<dbReference type="RefSeq" id="YP_009830759.1">
    <property type="nucleotide sequence ID" value="NC_048641.1"/>
</dbReference>
<organism evidence="1 2">
    <name type="scientific">Bacillus phage PfEFR-4</name>
    <dbReference type="NCBI Taxonomy" id="1868598"/>
    <lineage>
        <taxon>Viruses</taxon>
        <taxon>Duplodnaviria</taxon>
        <taxon>Heunggongvirae</taxon>
        <taxon>Uroviricota</taxon>
        <taxon>Caudoviricetes</taxon>
        <taxon>Hubeivirus</taxon>
        <taxon>Hubeivirus PfEFR4</taxon>
    </lineage>
</organism>
<name>A0A1B1P7U1_9CAUD</name>
<protein>
    <submittedName>
        <fullName evidence="1">Uncharacterized protein</fullName>
    </submittedName>
</protein>